<organism evidence="2 3">
    <name type="scientific">Aquitalea magnusonii</name>
    <dbReference type="NCBI Taxonomy" id="332411"/>
    <lineage>
        <taxon>Bacteria</taxon>
        <taxon>Pseudomonadati</taxon>
        <taxon>Pseudomonadota</taxon>
        <taxon>Betaproteobacteria</taxon>
        <taxon>Neisseriales</taxon>
        <taxon>Chromobacteriaceae</taxon>
        <taxon>Aquitalea</taxon>
    </lineage>
</organism>
<reference evidence="2 3" key="2">
    <citation type="journal article" date="2017" name="Genome Announc.">
        <title>Draft genome sequence of Aquitalea magnusonii strain H3, a plant growth-promoting bacterium of duckweed Lemna minor.</title>
        <authorList>
            <person name="Ishizawa H."/>
            <person name="Kuroda M."/>
            <person name="Ike M."/>
        </authorList>
    </citation>
    <scope>NUCLEOTIDE SEQUENCE [LARGE SCALE GENOMIC DNA]</scope>
    <source>
        <strain evidence="2 3">H3</strain>
    </source>
</reference>
<protein>
    <submittedName>
        <fullName evidence="2">Uncharacterized protein</fullName>
    </submittedName>
</protein>
<evidence type="ECO:0000313" key="2">
    <source>
        <dbReference type="EMBL" id="BBF85293.1"/>
    </source>
</evidence>
<sequence>MTRVGPHESAISRQQKQPAQQALRGLWQADELAAQMGALLG</sequence>
<evidence type="ECO:0000313" key="3">
    <source>
        <dbReference type="Proteomes" id="UP000198290"/>
    </source>
</evidence>
<dbReference type="EMBL" id="AP018823">
    <property type="protein sequence ID" value="BBF85293.1"/>
    <property type="molecule type" value="Genomic_DNA"/>
</dbReference>
<reference evidence="3" key="3">
    <citation type="journal article" date="2017" name="Plant Physiol. Biochem.">
        <title>Differential oxidative and antioxidative response of duckweed Lemna minor toward plant growth promoting/inhibiting bacteria.</title>
        <authorList>
            <person name="Ishizawa H."/>
            <person name="Kuroda M."/>
            <person name="Morikawa M."/>
            <person name="Ike M."/>
        </authorList>
    </citation>
    <scope>NUCLEOTIDE SEQUENCE [LARGE SCALE GENOMIC DNA]</scope>
    <source>
        <strain evidence="3">H3</strain>
    </source>
</reference>
<accession>A0A3G9GEP7</accession>
<dbReference type="Proteomes" id="UP000198290">
    <property type="component" value="Chromosome"/>
</dbReference>
<feature type="region of interest" description="Disordered" evidence="1">
    <location>
        <begin position="1"/>
        <end position="22"/>
    </location>
</feature>
<dbReference type="AlphaFoldDB" id="A0A3G9GEP7"/>
<feature type="compositionally biased region" description="Polar residues" evidence="1">
    <location>
        <begin position="11"/>
        <end position="20"/>
    </location>
</feature>
<dbReference type="KEGG" id="amah:DLM_1676"/>
<name>A0A3G9GEP7_9NEIS</name>
<gene>
    <name evidence="2" type="ORF">DLM_1676</name>
</gene>
<reference evidence="3" key="1">
    <citation type="journal article" date="2017" name="Biotechnol. Biofuels">
        <title>Evaluation of environmental bacterial communities as a factor affecting the growth of duckweed Lemna minor.</title>
        <authorList>
            <person name="Ishizawa H."/>
            <person name="Kuroda M."/>
            <person name="Morikawa M."/>
            <person name="Ike M."/>
        </authorList>
    </citation>
    <scope>NUCLEOTIDE SEQUENCE [LARGE SCALE GENOMIC DNA]</scope>
    <source>
        <strain evidence="3">H3</strain>
    </source>
</reference>
<proteinExistence type="predicted"/>
<evidence type="ECO:0000256" key="1">
    <source>
        <dbReference type="SAM" id="MobiDB-lite"/>
    </source>
</evidence>
<keyword evidence="3" id="KW-1185">Reference proteome</keyword>